<gene>
    <name evidence="2" type="primary">LOC142166355</name>
</gene>
<evidence type="ECO:0000313" key="2">
    <source>
        <dbReference type="RefSeq" id="XP_075081543.1"/>
    </source>
</evidence>
<dbReference type="Proteomes" id="UP000790787">
    <property type="component" value="Chromosome 2"/>
</dbReference>
<organism evidence="1 2">
    <name type="scientific">Nicotiana tabacum</name>
    <name type="common">Common tobacco</name>
    <dbReference type="NCBI Taxonomy" id="4097"/>
    <lineage>
        <taxon>Eukaryota</taxon>
        <taxon>Viridiplantae</taxon>
        <taxon>Streptophyta</taxon>
        <taxon>Embryophyta</taxon>
        <taxon>Tracheophyta</taxon>
        <taxon>Spermatophyta</taxon>
        <taxon>Magnoliopsida</taxon>
        <taxon>eudicotyledons</taxon>
        <taxon>Gunneridae</taxon>
        <taxon>Pentapetalae</taxon>
        <taxon>asterids</taxon>
        <taxon>lamiids</taxon>
        <taxon>Solanales</taxon>
        <taxon>Solanaceae</taxon>
        <taxon>Nicotianoideae</taxon>
        <taxon>Nicotianeae</taxon>
        <taxon>Nicotiana</taxon>
    </lineage>
</organism>
<name>A0AC58S9A2_TOBAC</name>
<reference evidence="2" key="2">
    <citation type="submission" date="2025-08" db="UniProtKB">
        <authorList>
            <consortium name="RefSeq"/>
        </authorList>
    </citation>
    <scope>IDENTIFICATION</scope>
    <source>
        <tissue evidence="2">Leaf</tissue>
    </source>
</reference>
<keyword evidence="1" id="KW-1185">Reference proteome</keyword>
<evidence type="ECO:0000313" key="1">
    <source>
        <dbReference type="Proteomes" id="UP000790787"/>
    </source>
</evidence>
<dbReference type="RefSeq" id="XP_075081543.1">
    <property type="nucleotide sequence ID" value="XM_075225442.1"/>
</dbReference>
<sequence>MKTYLEALDLWEAVQEDYDILPLPSNPTMAQIKSHKEKKIRKSKRKATLFVGVSATIFTRVMALKSVKEIWDYLKKKYRGDEIIRGMKVLNLIRKFELQKMKESETVKEYSDRLLGIVNKYEADAQVTNEEEKDHLFVATVLSTKKYDFWLIDSGCTNHKTYGKNLFKEFTSMENKKIRIRNGNYILAKGKGIIAISTNSGTKKISDVLYVPGIDQNLLSVGQLIEKGFKFLLSRTNRKIQGEVFGADTQHANAKLRYPREYAVDTLAPRYCSTNCLKSSSVK</sequence>
<protein>
    <submittedName>
        <fullName evidence="2">Uncharacterized protein LOC142166355</fullName>
    </submittedName>
</protein>
<accession>A0AC58S9A2</accession>
<proteinExistence type="predicted"/>
<reference evidence="1" key="1">
    <citation type="journal article" date="2014" name="Nat. Commun.">
        <title>The tobacco genome sequence and its comparison with those of tomato and potato.</title>
        <authorList>
            <person name="Sierro N."/>
            <person name="Battey J.N."/>
            <person name="Ouadi S."/>
            <person name="Bakaher N."/>
            <person name="Bovet L."/>
            <person name="Willig A."/>
            <person name="Goepfert S."/>
            <person name="Peitsch M.C."/>
            <person name="Ivanov N.V."/>
        </authorList>
    </citation>
    <scope>NUCLEOTIDE SEQUENCE [LARGE SCALE GENOMIC DNA]</scope>
</reference>